<organism evidence="7 8">
    <name type="scientific">Prunus persica</name>
    <name type="common">Peach</name>
    <name type="synonym">Amygdalus persica</name>
    <dbReference type="NCBI Taxonomy" id="3760"/>
    <lineage>
        <taxon>Eukaryota</taxon>
        <taxon>Viridiplantae</taxon>
        <taxon>Streptophyta</taxon>
        <taxon>Embryophyta</taxon>
        <taxon>Tracheophyta</taxon>
        <taxon>Spermatophyta</taxon>
        <taxon>Magnoliopsida</taxon>
        <taxon>eudicotyledons</taxon>
        <taxon>Gunneridae</taxon>
        <taxon>Pentapetalae</taxon>
        <taxon>rosids</taxon>
        <taxon>fabids</taxon>
        <taxon>Rosales</taxon>
        <taxon>Rosaceae</taxon>
        <taxon>Amygdaloideae</taxon>
        <taxon>Amygdaleae</taxon>
        <taxon>Prunus</taxon>
    </lineage>
</organism>
<evidence type="ECO:0000256" key="6">
    <source>
        <dbReference type="SAM" id="MobiDB-lite"/>
    </source>
</evidence>
<dbReference type="InterPro" id="IPR035595">
    <property type="entry name" value="UDP_glycos_trans_CS"/>
</dbReference>
<feature type="compositionally biased region" description="Pro residues" evidence="6">
    <location>
        <begin position="195"/>
        <end position="204"/>
    </location>
</feature>
<evidence type="ECO:0000313" key="7">
    <source>
        <dbReference type="EMBL" id="ONI22014.1"/>
    </source>
</evidence>
<dbReference type="eggNOG" id="KOG1192">
    <property type="taxonomic scope" value="Eukaryota"/>
</dbReference>
<dbReference type="SMR" id="A0A251QDV8"/>
<evidence type="ECO:0000256" key="2">
    <source>
        <dbReference type="ARBA" id="ARBA00022676"/>
    </source>
</evidence>
<evidence type="ECO:0000256" key="5">
    <source>
        <dbReference type="RuleBase" id="RU362057"/>
    </source>
</evidence>
<dbReference type="PROSITE" id="PS00375">
    <property type="entry name" value="UDPGT"/>
    <property type="match status" value="1"/>
</dbReference>
<evidence type="ECO:0000256" key="1">
    <source>
        <dbReference type="ARBA" id="ARBA00009995"/>
    </source>
</evidence>
<keyword evidence="8" id="KW-1185">Reference proteome</keyword>
<dbReference type="EMBL" id="CM007652">
    <property type="protein sequence ID" value="ONI22014.1"/>
    <property type="molecule type" value="Genomic_DNA"/>
</dbReference>
<feature type="region of interest" description="Disordered" evidence="6">
    <location>
        <begin position="170"/>
        <end position="204"/>
    </location>
</feature>
<keyword evidence="3 4" id="KW-0808">Transferase</keyword>
<dbReference type="GO" id="GO:0035251">
    <property type="term" value="F:UDP-glucosyltransferase activity"/>
    <property type="evidence" value="ECO:0000318"/>
    <property type="project" value="GO_Central"/>
</dbReference>
<dbReference type="PANTHER" id="PTHR48047:SF197">
    <property type="entry name" value="SCOPOLETIN GLUCOSYLTRANSFERASE-LIKE"/>
    <property type="match status" value="1"/>
</dbReference>
<dbReference type="PANTHER" id="PTHR48047">
    <property type="entry name" value="GLYCOSYLTRANSFERASE"/>
    <property type="match status" value="1"/>
</dbReference>
<evidence type="ECO:0000256" key="3">
    <source>
        <dbReference type="ARBA" id="ARBA00022679"/>
    </source>
</evidence>
<dbReference type="FunFam" id="3.40.50.2000:FF:000060">
    <property type="entry name" value="Glycosyltransferase"/>
    <property type="match status" value="1"/>
</dbReference>
<dbReference type="Gene3D" id="3.40.50.2000">
    <property type="entry name" value="Glycogen Phosphorylase B"/>
    <property type="match status" value="3"/>
</dbReference>
<dbReference type="SUPFAM" id="SSF53756">
    <property type="entry name" value="UDP-Glycosyltransferase/glycogen phosphorylase"/>
    <property type="match status" value="1"/>
</dbReference>
<reference evidence="7 8" key="1">
    <citation type="journal article" date="2013" name="Nat. Genet.">
        <title>The high-quality draft genome of peach (Prunus persica) identifies unique patterns of genetic diversity, domestication and genome evolution.</title>
        <authorList>
            <consortium name="International Peach Genome Initiative"/>
            <person name="Verde I."/>
            <person name="Abbott A.G."/>
            <person name="Scalabrin S."/>
            <person name="Jung S."/>
            <person name="Shu S."/>
            <person name="Marroni F."/>
            <person name="Zhebentyayeva T."/>
            <person name="Dettori M.T."/>
            <person name="Grimwood J."/>
            <person name="Cattonaro F."/>
            <person name="Zuccolo A."/>
            <person name="Rossini L."/>
            <person name="Jenkins J."/>
            <person name="Vendramin E."/>
            <person name="Meisel L.A."/>
            <person name="Decroocq V."/>
            <person name="Sosinski B."/>
            <person name="Prochnik S."/>
            <person name="Mitros T."/>
            <person name="Policriti A."/>
            <person name="Cipriani G."/>
            <person name="Dondini L."/>
            <person name="Ficklin S."/>
            <person name="Goodstein D.M."/>
            <person name="Xuan P."/>
            <person name="Del Fabbro C."/>
            <person name="Aramini V."/>
            <person name="Copetti D."/>
            <person name="Gonzalez S."/>
            <person name="Horner D.S."/>
            <person name="Falchi R."/>
            <person name="Lucas S."/>
            <person name="Mica E."/>
            <person name="Maldonado J."/>
            <person name="Lazzari B."/>
            <person name="Bielenberg D."/>
            <person name="Pirona R."/>
            <person name="Miculan M."/>
            <person name="Barakat A."/>
            <person name="Testolin R."/>
            <person name="Stella A."/>
            <person name="Tartarini S."/>
            <person name="Tonutti P."/>
            <person name="Arus P."/>
            <person name="Orellana A."/>
            <person name="Wells C."/>
            <person name="Main D."/>
            <person name="Vizzotto G."/>
            <person name="Silva H."/>
            <person name="Salamini F."/>
            <person name="Schmutz J."/>
            <person name="Morgante M."/>
            <person name="Rokhsar D.S."/>
        </authorList>
    </citation>
    <scope>NUCLEOTIDE SEQUENCE [LARGE SCALE GENOMIC DNA]</scope>
    <source>
        <strain evidence="8">cv. Nemared</strain>
    </source>
</reference>
<dbReference type="Pfam" id="PF00201">
    <property type="entry name" value="UDPGT"/>
    <property type="match status" value="1"/>
</dbReference>
<dbReference type="AlphaFoldDB" id="A0A251QDV8"/>
<dbReference type="OrthoDB" id="5835829at2759"/>
<accession>A0A251QDV8</accession>
<dbReference type="EC" id="2.4.1.-" evidence="5"/>
<keyword evidence="2 4" id="KW-0328">Glycosyltransferase</keyword>
<name>A0A251QDV8_PRUPE</name>
<dbReference type="Proteomes" id="UP000006882">
    <property type="component" value="Chromosome G2"/>
</dbReference>
<dbReference type="Gramene" id="ONI22014">
    <property type="protein sequence ID" value="ONI22014"/>
    <property type="gene ID" value="PRUPE_2G101800"/>
</dbReference>
<protein>
    <recommendedName>
        <fullName evidence="5">Glycosyltransferase</fullName>
        <ecNumber evidence="5">2.4.1.-</ecNumber>
    </recommendedName>
</protein>
<comment type="similarity">
    <text evidence="1 4">Belongs to the UDP-glycosyltransferase family.</text>
</comment>
<proteinExistence type="inferred from homology"/>
<evidence type="ECO:0000256" key="4">
    <source>
        <dbReference type="RuleBase" id="RU003718"/>
    </source>
</evidence>
<gene>
    <name evidence="7" type="ORF">PRUPE_2G101800</name>
</gene>
<evidence type="ECO:0000313" key="8">
    <source>
        <dbReference type="Proteomes" id="UP000006882"/>
    </source>
</evidence>
<dbReference type="InterPro" id="IPR002213">
    <property type="entry name" value="UDP_glucos_trans"/>
</dbReference>
<sequence length="479" mass="52666">MADDVREIFVVSAAGQGHLQPCTQLCNHLNSRNYQTTLVVPSSPAIPSSSFTRQNPLAQILHLTASPSPPRPGPNPLRHKAAQELHDHLADLSNIPDMPLPLCAIVDFQMGWTKEVFWKFHVPVIGFFTFGAYAAAMEWGAWKVRAGDIRPDELRLIPGLPDHMALTISDIKRRPTGPPRGGANQPPGGGGGGGPPKPGDRPPWVPEIEGSVALMFNTCDFLERPFIEYMKTQMGMPVWGVGPLLPETYWKPSDSLLLPDRPMKPHHCRQSNYTEDDVARWLDSKPRGSVLYVAFGSEVGPTVEEYPHLASALEESTRPFIWVIQSGSGDGYYPEGLNSKAGERGLIICGWAPQVLILSHRSTGGFLSHCGWNSTVEAIGRGVPILGWPIRGDQFYNAKLVAKHLKVGYGVCEDFTDMVKKEDIVEGIEKLMGDEGVKRQAMETGKRLEDGFPASSVASLDVFVDFIRPKTSSEVYRIV</sequence>
<dbReference type="CDD" id="cd03784">
    <property type="entry name" value="GT1_Gtf-like"/>
    <property type="match status" value="1"/>
</dbReference>